<name>A0ABW5NP36_9FLAO</name>
<proteinExistence type="predicted"/>
<organism evidence="1 2">
    <name type="scientific">Flavobacterium suzhouense</name>
    <dbReference type="NCBI Taxonomy" id="1529638"/>
    <lineage>
        <taxon>Bacteria</taxon>
        <taxon>Pseudomonadati</taxon>
        <taxon>Bacteroidota</taxon>
        <taxon>Flavobacteriia</taxon>
        <taxon>Flavobacteriales</taxon>
        <taxon>Flavobacteriaceae</taxon>
        <taxon>Flavobacterium</taxon>
    </lineage>
</organism>
<accession>A0ABW5NP36</accession>
<evidence type="ECO:0000313" key="2">
    <source>
        <dbReference type="Proteomes" id="UP001597480"/>
    </source>
</evidence>
<dbReference type="RefSeq" id="WP_379819534.1">
    <property type="nucleotide sequence ID" value="NZ_JBHUMD010000004.1"/>
</dbReference>
<gene>
    <name evidence="1" type="ORF">ACFSR3_02220</name>
</gene>
<dbReference type="Proteomes" id="UP001597480">
    <property type="component" value="Unassembled WGS sequence"/>
</dbReference>
<dbReference type="EMBL" id="JBHUMD010000004">
    <property type="protein sequence ID" value="MFD2600861.1"/>
    <property type="molecule type" value="Genomic_DNA"/>
</dbReference>
<protein>
    <submittedName>
        <fullName evidence="1">Uncharacterized protein</fullName>
    </submittedName>
</protein>
<sequence>MNSKFSELKDLLEAACRDVHKDFLTRFNNDTYISAGGAKLEAFITELQKEYESIAVSFLQKHGLEKDADAKKKVLAIIKAYAKRCIEEFSKI</sequence>
<comment type="caution">
    <text evidence="1">The sequence shown here is derived from an EMBL/GenBank/DDBJ whole genome shotgun (WGS) entry which is preliminary data.</text>
</comment>
<keyword evidence="2" id="KW-1185">Reference proteome</keyword>
<evidence type="ECO:0000313" key="1">
    <source>
        <dbReference type="EMBL" id="MFD2600861.1"/>
    </source>
</evidence>
<reference evidence="2" key="1">
    <citation type="journal article" date="2019" name="Int. J. Syst. Evol. Microbiol.">
        <title>The Global Catalogue of Microorganisms (GCM) 10K type strain sequencing project: providing services to taxonomists for standard genome sequencing and annotation.</title>
        <authorList>
            <consortium name="The Broad Institute Genomics Platform"/>
            <consortium name="The Broad Institute Genome Sequencing Center for Infectious Disease"/>
            <person name="Wu L."/>
            <person name="Ma J."/>
        </authorList>
    </citation>
    <scope>NUCLEOTIDE SEQUENCE [LARGE SCALE GENOMIC DNA]</scope>
    <source>
        <strain evidence="2">KCTC 42107</strain>
    </source>
</reference>